<gene>
    <name evidence="2" type="ORF">SM116_08935</name>
</gene>
<keyword evidence="3" id="KW-1185">Reference proteome</keyword>
<dbReference type="InterPro" id="IPR001173">
    <property type="entry name" value="Glyco_trans_2-like"/>
</dbReference>
<evidence type="ECO:0000259" key="1">
    <source>
        <dbReference type="Pfam" id="PF00535"/>
    </source>
</evidence>
<accession>A0ABZ0SSZ3</accession>
<feature type="domain" description="Glycosyltransferase 2-like" evidence="1">
    <location>
        <begin position="8"/>
        <end position="137"/>
    </location>
</feature>
<organism evidence="2 3">
    <name type="scientific">Microbacterium rhizosphaerae</name>
    <dbReference type="NCBI Taxonomy" id="1678237"/>
    <lineage>
        <taxon>Bacteria</taxon>
        <taxon>Bacillati</taxon>
        <taxon>Actinomycetota</taxon>
        <taxon>Actinomycetes</taxon>
        <taxon>Micrococcales</taxon>
        <taxon>Microbacteriaceae</taxon>
        <taxon>Microbacterium</taxon>
    </lineage>
</organism>
<dbReference type="EMBL" id="CP139368">
    <property type="protein sequence ID" value="WPR91384.1"/>
    <property type="molecule type" value="Genomic_DNA"/>
</dbReference>
<proteinExistence type="predicted"/>
<dbReference type="Gene3D" id="3.90.550.10">
    <property type="entry name" value="Spore Coat Polysaccharide Biosynthesis Protein SpsA, Chain A"/>
    <property type="match status" value="1"/>
</dbReference>
<keyword evidence="2" id="KW-0808">Transferase</keyword>
<evidence type="ECO:0000313" key="2">
    <source>
        <dbReference type="EMBL" id="WPR91384.1"/>
    </source>
</evidence>
<dbReference type="InterPro" id="IPR050834">
    <property type="entry name" value="Glycosyltransf_2"/>
</dbReference>
<name>A0ABZ0SSZ3_9MICO</name>
<dbReference type="EC" id="2.4.-.-" evidence="2"/>
<evidence type="ECO:0000313" key="3">
    <source>
        <dbReference type="Proteomes" id="UP001323798"/>
    </source>
</evidence>
<keyword evidence="2" id="KW-0328">Glycosyltransferase</keyword>
<dbReference type="InterPro" id="IPR029044">
    <property type="entry name" value="Nucleotide-diphossugar_trans"/>
</dbReference>
<dbReference type="RefSeq" id="WP_320944084.1">
    <property type="nucleotide sequence ID" value="NZ_BAABEU010000010.1"/>
</dbReference>
<dbReference type="PANTHER" id="PTHR43685">
    <property type="entry name" value="GLYCOSYLTRANSFERASE"/>
    <property type="match status" value="1"/>
</dbReference>
<reference evidence="2 3" key="1">
    <citation type="submission" date="2023-11" db="EMBL/GenBank/DDBJ databases">
        <title>Genome sequence of Microbacterium rhizosphaerae KACC 19337.</title>
        <authorList>
            <person name="Choi H."/>
            <person name="Kim S."/>
            <person name="Kim Y."/>
            <person name="Kwon S.-W."/>
            <person name="Heo J."/>
        </authorList>
    </citation>
    <scope>NUCLEOTIDE SEQUENCE [LARGE SCALE GENOMIC DNA]</scope>
    <source>
        <strain evidence="2 3">KACC 19337</strain>
    </source>
</reference>
<sequence>MASPELVSALVPAYNHVRYVRECLDALAAQTHRPLELLIGDDASTDGTAAVIRSFIRERGGEFTRVVFEQRTVNTGVASMLNDLIAQARGRYVFLNASDDRAAPHAIEVLLAVLEADPRVALAVGDSIIIDRDSRRVFWGVDRDTFVDESEATYRTWVEYLRSVHRPGSFDRSRFGKPGTLHRSHYIPNGKLLRRSAVLQVGGWRAGTLEDWDLNFRLALRYKLRYVDEVLFAYRWHEANTMRDAARWLPLMTATEAYIAEELRNPAAWLRTLPHRDVRSGLRNRLGFGAPRNTPGG</sequence>
<dbReference type="Pfam" id="PF00535">
    <property type="entry name" value="Glycos_transf_2"/>
    <property type="match status" value="1"/>
</dbReference>
<dbReference type="GO" id="GO:0016757">
    <property type="term" value="F:glycosyltransferase activity"/>
    <property type="evidence" value="ECO:0007669"/>
    <property type="project" value="UniProtKB-KW"/>
</dbReference>
<dbReference type="Proteomes" id="UP001323798">
    <property type="component" value="Chromosome"/>
</dbReference>
<dbReference type="CDD" id="cd00761">
    <property type="entry name" value="Glyco_tranf_GTA_type"/>
    <property type="match status" value="1"/>
</dbReference>
<dbReference type="PANTHER" id="PTHR43685:SF11">
    <property type="entry name" value="GLYCOSYLTRANSFERASE TAGX-RELATED"/>
    <property type="match status" value="1"/>
</dbReference>
<protein>
    <submittedName>
        <fullName evidence="2">Glycosyltransferase family 2 protein</fullName>
        <ecNumber evidence="2">2.4.-.-</ecNumber>
    </submittedName>
</protein>
<dbReference type="SUPFAM" id="SSF53448">
    <property type="entry name" value="Nucleotide-diphospho-sugar transferases"/>
    <property type="match status" value="1"/>
</dbReference>